<evidence type="ECO:0000256" key="1">
    <source>
        <dbReference type="ARBA" id="ARBA00010136"/>
    </source>
</evidence>
<dbReference type="CDD" id="cd09601">
    <property type="entry name" value="M1_APN-Q_like"/>
    <property type="match status" value="2"/>
</dbReference>
<feature type="site" description="Transition state stabilizer" evidence="10">
    <location>
        <position position="482"/>
    </location>
</feature>
<evidence type="ECO:0000256" key="5">
    <source>
        <dbReference type="ARBA" id="ARBA00022801"/>
    </source>
</evidence>
<evidence type="ECO:0000259" key="13">
    <source>
        <dbReference type="Pfam" id="PF17900"/>
    </source>
</evidence>
<dbReference type="InterPro" id="IPR014782">
    <property type="entry name" value="Peptidase_M1_dom"/>
</dbReference>
<keyword evidence="7" id="KW-0482">Metalloprotease</keyword>
<feature type="domain" description="ERAP1-like C-terminal" evidence="12">
    <location>
        <begin position="636"/>
        <end position="945"/>
    </location>
</feature>
<evidence type="ECO:0000256" key="6">
    <source>
        <dbReference type="ARBA" id="ARBA00022833"/>
    </source>
</evidence>
<comment type="similarity">
    <text evidence="1">Belongs to the peptidase M1 family.</text>
</comment>
<feature type="binding site" evidence="9">
    <location>
        <position position="399"/>
    </location>
    <ligand>
        <name>Zn(2+)</name>
        <dbReference type="ChEBI" id="CHEBI:29105"/>
        <note>catalytic</note>
    </ligand>
</feature>
<dbReference type="PRINTS" id="PR00756">
    <property type="entry name" value="ALADIPTASE"/>
</dbReference>
<dbReference type="Pfam" id="PF01433">
    <property type="entry name" value="Peptidase_M1"/>
    <property type="match status" value="3"/>
</dbReference>
<feature type="domain" description="Peptidase M1 membrane alanine aminopeptidase" evidence="11">
    <location>
        <begin position="327"/>
        <end position="532"/>
    </location>
</feature>
<dbReference type="InterPro" id="IPR050344">
    <property type="entry name" value="Peptidase_M1_aminopeptidases"/>
</dbReference>
<dbReference type="InterPro" id="IPR001930">
    <property type="entry name" value="Peptidase_M1"/>
</dbReference>
<dbReference type="InterPro" id="IPR034016">
    <property type="entry name" value="M1_APN-typ"/>
</dbReference>
<keyword evidence="2" id="KW-0031">Aminopeptidase</keyword>
<dbReference type="MEROPS" id="M01.A21"/>
<evidence type="ECO:0000259" key="11">
    <source>
        <dbReference type="Pfam" id="PF01433"/>
    </source>
</evidence>
<feature type="domain" description="Peptidase M1 membrane alanine aminopeptidase" evidence="11">
    <location>
        <begin position="1243"/>
        <end position="1376"/>
    </location>
</feature>
<reference evidence="14 15" key="1">
    <citation type="submission" date="2014-11" db="EMBL/GenBank/DDBJ databases">
        <title>Genetic blueprint of the zoonotic pathogen Toxocara canis.</title>
        <authorList>
            <person name="Zhu X.-Q."/>
            <person name="Korhonen P.K."/>
            <person name="Cai H."/>
            <person name="Young N.D."/>
            <person name="Nejsum P."/>
            <person name="von Samson-Himmelstjerna G."/>
            <person name="Boag P.R."/>
            <person name="Tan P."/>
            <person name="Li Q."/>
            <person name="Min J."/>
            <person name="Yang Y."/>
            <person name="Wang X."/>
            <person name="Fang X."/>
            <person name="Hall R.S."/>
            <person name="Hofmann A."/>
            <person name="Sternberg P.W."/>
            <person name="Jex A.R."/>
            <person name="Gasser R.B."/>
        </authorList>
    </citation>
    <scope>NUCLEOTIDE SEQUENCE [LARGE SCALE GENOMIC DNA]</scope>
    <source>
        <strain evidence="14">PN_DK_2014</strain>
    </source>
</reference>
<accession>A0A0B2UZP1</accession>
<dbReference type="Gene3D" id="2.60.40.1730">
    <property type="entry name" value="tricorn interacting facor f3 domain"/>
    <property type="match status" value="2"/>
</dbReference>
<dbReference type="GO" id="GO:0005737">
    <property type="term" value="C:cytoplasm"/>
    <property type="evidence" value="ECO:0007669"/>
    <property type="project" value="TreeGrafter"/>
</dbReference>
<feature type="domain" description="Peptidase M1 membrane alanine aminopeptidase" evidence="11">
    <location>
        <begin position="1385"/>
        <end position="1452"/>
    </location>
</feature>
<dbReference type="Gene3D" id="2.60.40.1910">
    <property type="match status" value="2"/>
</dbReference>
<evidence type="ECO:0000256" key="8">
    <source>
        <dbReference type="PIRSR" id="PIRSR634016-1"/>
    </source>
</evidence>
<evidence type="ECO:0000259" key="12">
    <source>
        <dbReference type="Pfam" id="PF11838"/>
    </source>
</evidence>
<name>A0A0B2UZP1_TOXCA</name>
<keyword evidence="15" id="KW-1185">Reference proteome</keyword>
<dbReference type="InterPro" id="IPR024571">
    <property type="entry name" value="ERAP1-like_C_dom"/>
</dbReference>
<evidence type="ECO:0000313" key="15">
    <source>
        <dbReference type="Proteomes" id="UP000031036"/>
    </source>
</evidence>
<sequence>MTFASNESALHTVLTQPCSVVLRFGIAKMLWPLLLLVAASAITGQQISSDREQLLKKASLYEGDNEFQDRALHADSFLPGSAGERERRIPNFVEPLDYFVQIQPYFPNDFAPIPTGKSNMTFDGLCTFIFRVKQKVDNVTLHSLLLNYTSVKLMNEEGELIAEPTRTFNEDLNHIIIHTPGVLEVGKTYMLQFVYVGSIHDYLETGLYYTSYVGADRNPHFMLATHLEPARARWVFPCLDEPAYKAVFHFTLIFPKGMVALANSMERTPTPMKDEKWEVIQFPPSLKMSTYIVAFAIGPYVKQETVSKDGVLVRIWGWTGQEEYLKFAVGVAADCLDSMGTYLNYTYPYVKTDQLGLPEFVAGAMENYGLIIYKYQYVAIHPNISTTDAKQAAAKVICHELAHQWFGNTVTALWWDDLFLQEGFAAFFERFIMKEAIPTQAPYIETKWISQRVQPSLVYDADVKRSHPLYAYDGPEFDTITYGKGASILRMILSVLGPEAFQSALREYIKKYQFSNANHQMLFDIFTDYSKNIMDWCDRPLNATVFLEPWFQQQDFPLVTVTNNQIDSPAVFSQQPFNDISVLPNSTYNYSWPIPFFYADYENSYQSRYETLQWIPPAYEQCTKMREMPEMRALHWTIGNAGSHAHLRLQYDDIGFARLMERLKTKRDEDFTMEDQMGLIGDQLALVKKKKAAGEPFSYKNVIAVLKAIIPNSRRFGAFEMAQLIIPSLEQIFMDGPDYALFQQLIRGLLSENYKLLGFSSTTDSWDEKIARYNILPYAVRYEVGTAAEDGYEIFKQFISDCRDATTGIESCTKVDPDVRKAVYCAGGRYGSQAEFDRLRDFFDQQVNNNYYFYGEFYAMLEGMACSNRKSDINEVIKRGLTDFKYRQSILFYVVSNPKGSQWMAEYLEENKAAVLNSVNLDEYLDAMTSTWYSEARLQQLAALRQNLGPFNAEQQKLFDYYYNRTVENVEWWNKYYADLSRVLYDAFVIGPFDMENWNTRLAHNFEPSSYKLKIRPHFPGSAKYPWYKNMTFDGSAEIDFTVVNTTNEIKLNSHRMVIRKTDVTLTDRSTNRTYAIAGLVKDLDYAFLTLQTSAPLTIGSTWTLSFKYTGFVFGAPSKGVYTNTNFFEFNGKMAWIFSTYFESGPGARSLVPCFDEPNYKATWEVTLDHPADMIALGNMPNKGFVIQPDGWARTYFPPTPRMSSYLLAVAAGHFASLETVSETGVLVRLWAWTGMEIYAETALKVTAAQVDFMSAYFDSPYVLPKLDMLALPQYTTMKGAEEHWGFIHIAYRRALIDPMYADAALYRDVARICAHETVHQWFGNLVTTQFWPYIFLNEAFANYWETFGVEKAFPEQHKMNKFERYMKALGAYSIDSTVDTSKPGASLLHMLSNTIGAQVLQLGLQQYLKKYAYSNTYDTDLWAEITEAANNASLTDWNGRPLNIKELMDPWIYQATYPVLRVKNNGGTVTYSQEPFITNTTGLQESQFGFSWIIPVFSQTSRATTMHYFVGASGSNPFWTRPLGTDWQVENPAFMGYFRVWYDDDTWRPILSQLRQNRLVFDELTRAQFVSDAIALRERGSLNWDRVLDLLLLLEGEKELAPWYAAKDTLDLLLKMFRNTPQWNAIQTFIGKIVAERYATLGWKKDDDWSYDILATYVTEWACQVNHGNCRSYAGTSINEFVLNCERSKSGTGRCNRVVPEMRLPQYCWGVYMYPNALDVVRKMFYWFEQNSKYFARDRDNLLEALACSTDTRSLNNLILGAVHGELPAELVAYIGKRDEANHLWNFFTSNPNLVKYGVVDMSEYMTAAMERWNSQNDIDRVEGFLNSQDAKALSNDDKKAITDALETVKARVEWLKINQAPVANWLTKNAILLYQ</sequence>
<evidence type="ECO:0000256" key="2">
    <source>
        <dbReference type="ARBA" id="ARBA00022438"/>
    </source>
</evidence>
<feature type="active site" description="Proton acceptor" evidence="8">
    <location>
        <position position="400"/>
    </location>
</feature>
<dbReference type="Gene3D" id="1.10.390.10">
    <property type="entry name" value="Neutral Protease Domain 2"/>
    <property type="match status" value="2"/>
</dbReference>
<dbReference type="FunFam" id="1.10.390.10:FF:000013">
    <property type="entry name" value="Aminopeptidase N"/>
    <property type="match status" value="1"/>
</dbReference>
<dbReference type="GO" id="GO:0008270">
    <property type="term" value="F:zinc ion binding"/>
    <property type="evidence" value="ECO:0007669"/>
    <property type="project" value="InterPro"/>
</dbReference>
<dbReference type="InterPro" id="IPR042097">
    <property type="entry name" value="Aminopeptidase_N-like_N_sf"/>
</dbReference>
<dbReference type="STRING" id="6265.A0A0B2UZP1"/>
<dbReference type="OrthoDB" id="5868348at2759"/>
<dbReference type="GO" id="GO:0043171">
    <property type="term" value="P:peptide catabolic process"/>
    <property type="evidence" value="ECO:0007669"/>
    <property type="project" value="TreeGrafter"/>
</dbReference>
<dbReference type="InterPro" id="IPR027268">
    <property type="entry name" value="Peptidase_M4/M1_CTD_sf"/>
</dbReference>
<evidence type="ECO:0000256" key="3">
    <source>
        <dbReference type="ARBA" id="ARBA00022670"/>
    </source>
</evidence>
<feature type="binding site" evidence="9">
    <location>
        <position position="403"/>
    </location>
    <ligand>
        <name>Zn(2+)</name>
        <dbReference type="ChEBI" id="CHEBI:29105"/>
        <note>catalytic</note>
    </ligand>
</feature>
<dbReference type="InterPro" id="IPR045357">
    <property type="entry name" value="Aminopeptidase_N-like_N"/>
</dbReference>
<feature type="domain" description="Aminopeptidase N-like N-terminal" evidence="13">
    <location>
        <begin position="95"/>
        <end position="292"/>
    </location>
</feature>
<dbReference type="PANTHER" id="PTHR11533">
    <property type="entry name" value="PROTEASE M1 ZINC METALLOPROTEASE"/>
    <property type="match status" value="1"/>
</dbReference>
<evidence type="ECO:0000256" key="7">
    <source>
        <dbReference type="ARBA" id="ARBA00023049"/>
    </source>
</evidence>
<dbReference type="Pfam" id="PF11838">
    <property type="entry name" value="ERAP1_C"/>
    <property type="match status" value="2"/>
</dbReference>
<proteinExistence type="inferred from homology"/>
<dbReference type="PANTHER" id="PTHR11533:SF293">
    <property type="entry name" value="AMINOPEPTIDASE-2-RELATED"/>
    <property type="match status" value="1"/>
</dbReference>
<evidence type="ECO:0000256" key="10">
    <source>
        <dbReference type="PIRSR" id="PIRSR634016-4"/>
    </source>
</evidence>
<keyword evidence="5" id="KW-0378">Hydrolase</keyword>
<comment type="cofactor">
    <cofactor evidence="9">
        <name>Zn(2+)</name>
        <dbReference type="ChEBI" id="CHEBI:29105"/>
    </cofactor>
    <text evidence="9">Binds 1 zinc ion per subunit.</text>
</comment>
<feature type="domain" description="ERAP1-like C-terminal" evidence="12">
    <location>
        <begin position="1532"/>
        <end position="1851"/>
    </location>
</feature>
<dbReference type="GO" id="GO:0005615">
    <property type="term" value="C:extracellular space"/>
    <property type="evidence" value="ECO:0007669"/>
    <property type="project" value="TreeGrafter"/>
</dbReference>
<dbReference type="SUPFAM" id="SSF63737">
    <property type="entry name" value="Leukotriene A4 hydrolase N-terminal domain"/>
    <property type="match status" value="2"/>
</dbReference>
<organism evidence="14 15">
    <name type="scientific">Toxocara canis</name>
    <name type="common">Canine roundworm</name>
    <dbReference type="NCBI Taxonomy" id="6265"/>
    <lineage>
        <taxon>Eukaryota</taxon>
        <taxon>Metazoa</taxon>
        <taxon>Ecdysozoa</taxon>
        <taxon>Nematoda</taxon>
        <taxon>Chromadorea</taxon>
        <taxon>Rhabditida</taxon>
        <taxon>Spirurina</taxon>
        <taxon>Ascaridomorpha</taxon>
        <taxon>Ascaridoidea</taxon>
        <taxon>Toxocaridae</taxon>
        <taxon>Toxocara</taxon>
    </lineage>
</organism>
<dbReference type="Proteomes" id="UP000031036">
    <property type="component" value="Unassembled WGS sequence"/>
</dbReference>
<evidence type="ECO:0000313" key="14">
    <source>
        <dbReference type="EMBL" id="KHN76526.1"/>
    </source>
</evidence>
<dbReference type="GO" id="GO:0016020">
    <property type="term" value="C:membrane"/>
    <property type="evidence" value="ECO:0007669"/>
    <property type="project" value="TreeGrafter"/>
</dbReference>
<protein>
    <submittedName>
        <fullName evidence="14">Thyrotropin-releasing hormone-degrading ectoenzyme</fullName>
    </submittedName>
</protein>
<keyword evidence="4 9" id="KW-0479">Metal-binding</keyword>
<feature type="domain" description="Aminopeptidase N-like N-terminal" evidence="13">
    <location>
        <begin position="1008"/>
        <end position="1207"/>
    </location>
</feature>
<evidence type="ECO:0000256" key="9">
    <source>
        <dbReference type="PIRSR" id="PIRSR634016-3"/>
    </source>
</evidence>
<dbReference type="SUPFAM" id="SSF55486">
    <property type="entry name" value="Metalloproteases ('zincins'), catalytic domain"/>
    <property type="match status" value="2"/>
</dbReference>
<dbReference type="Gene3D" id="1.25.50.20">
    <property type="match status" value="2"/>
</dbReference>
<comment type="caution">
    <text evidence="14">The sequence shown here is derived from an EMBL/GenBank/DDBJ whole genome shotgun (WGS) entry which is preliminary data.</text>
</comment>
<keyword evidence="6 9" id="KW-0862">Zinc</keyword>
<dbReference type="Pfam" id="PF17900">
    <property type="entry name" value="Peptidase_M1_N"/>
    <property type="match status" value="2"/>
</dbReference>
<feature type="binding site" evidence="9">
    <location>
        <position position="422"/>
    </location>
    <ligand>
        <name>Zn(2+)</name>
        <dbReference type="ChEBI" id="CHEBI:29105"/>
        <note>catalytic</note>
    </ligand>
</feature>
<evidence type="ECO:0000256" key="4">
    <source>
        <dbReference type="ARBA" id="ARBA00022723"/>
    </source>
</evidence>
<dbReference type="GO" id="GO:0006508">
    <property type="term" value="P:proteolysis"/>
    <property type="evidence" value="ECO:0007669"/>
    <property type="project" value="UniProtKB-KW"/>
</dbReference>
<gene>
    <name evidence="14" type="primary">Trhde</name>
    <name evidence="14" type="ORF">Tcan_08270</name>
</gene>
<dbReference type="OMA" id="IALKYDC"/>
<keyword evidence="3" id="KW-0645">Protease</keyword>
<dbReference type="EMBL" id="JPKZ01002488">
    <property type="protein sequence ID" value="KHN76526.1"/>
    <property type="molecule type" value="Genomic_DNA"/>
</dbReference>
<dbReference type="GO" id="GO:0042277">
    <property type="term" value="F:peptide binding"/>
    <property type="evidence" value="ECO:0007669"/>
    <property type="project" value="TreeGrafter"/>
</dbReference>
<dbReference type="GO" id="GO:0070006">
    <property type="term" value="F:metalloaminopeptidase activity"/>
    <property type="evidence" value="ECO:0007669"/>
    <property type="project" value="TreeGrafter"/>
</dbReference>